<evidence type="ECO:0000256" key="1">
    <source>
        <dbReference type="ARBA" id="ARBA00023157"/>
    </source>
</evidence>
<accession>A0A9D4EVV3</accession>
<organism evidence="4 5">
    <name type="scientific">Dreissena polymorpha</name>
    <name type="common">Zebra mussel</name>
    <name type="synonym">Mytilus polymorpha</name>
    <dbReference type="NCBI Taxonomy" id="45954"/>
    <lineage>
        <taxon>Eukaryota</taxon>
        <taxon>Metazoa</taxon>
        <taxon>Spiralia</taxon>
        <taxon>Lophotrochozoa</taxon>
        <taxon>Mollusca</taxon>
        <taxon>Bivalvia</taxon>
        <taxon>Autobranchia</taxon>
        <taxon>Heteroconchia</taxon>
        <taxon>Euheterodonta</taxon>
        <taxon>Imparidentia</taxon>
        <taxon>Neoheterodontei</taxon>
        <taxon>Myida</taxon>
        <taxon>Dreissenoidea</taxon>
        <taxon>Dreissenidae</taxon>
        <taxon>Dreissena</taxon>
    </lineage>
</organism>
<dbReference type="PROSITE" id="PS50041">
    <property type="entry name" value="C_TYPE_LECTIN_2"/>
    <property type="match status" value="1"/>
</dbReference>
<sequence length="54" mass="6146">MWATSGDPVSNRTSGNRMLLSNNGNNENCLEILRSNWNDDQCDKSQHYICQKSV</sequence>
<dbReference type="SUPFAM" id="SSF56436">
    <property type="entry name" value="C-type lectin-like"/>
    <property type="match status" value="1"/>
</dbReference>
<reference evidence="4" key="1">
    <citation type="journal article" date="2019" name="bioRxiv">
        <title>The Genome of the Zebra Mussel, Dreissena polymorpha: A Resource for Invasive Species Research.</title>
        <authorList>
            <person name="McCartney M.A."/>
            <person name="Auch B."/>
            <person name="Kono T."/>
            <person name="Mallez S."/>
            <person name="Zhang Y."/>
            <person name="Obille A."/>
            <person name="Becker A."/>
            <person name="Abrahante J.E."/>
            <person name="Garbe J."/>
            <person name="Badalamenti J.P."/>
            <person name="Herman A."/>
            <person name="Mangelson H."/>
            <person name="Liachko I."/>
            <person name="Sullivan S."/>
            <person name="Sone E.D."/>
            <person name="Koren S."/>
            <person name="Silverstein K.A.T."/>
            <person name="Beckman K.B."/>
            <person name="Gohl D.M."/>
        </authorList>
    </citation>
    <scope>NUCLEOTIDE SEQUENCE</scope>
    <source>
        <strain evidence="4">Duluth1</strain>
        <tissue evidence="4">Whole animal</tissue>
    </source>
</reference>
<evidence type="ECO:0000313" key="4">
    <source>
        <dbReference type="EMBL" id="KAH3787779.1"/>
    </source>
</evidence>
<evidence type="ECO:0000259" key="3">
    <source>
        <dbReference type="PROSITE" id="PS50041"/>
    </source>
</evidence>
<feature type="region of interest" description="Disordered" evidence="2">
    <location>
        <begin position="1"/>
        <end position="22"/>
    </location>
</feature>
<name>A0A9D4EVV3_DREPO</name>
<dbReference type="InterPro" id="IPR001304">
    <property type="entry name" value="C-type_lectin-like"/>
</dbReference>
<protein>
    <recommendedName>
        <fullName evidence="3">C-type lectin domain-containing protein</fullName>
    </recommendedName>
</protein>
<dbReference type="Proteomes" id="UP000828390">
    <property type="component" value="Unassembled WGS sequence"/>
</dbReference>
<gene>
    <name evidence="4" type="ORF">DPMN_165908</name>
</gene>
<keyword evidence="1" id="KW-1015">Disulfide bond</keyword>
<dbReference type="InterPro" id="IPR018378">
    <property type="entry name" value="C-type_lectin_CS"/>
</dbReference>
<comment type="caution">
    <text evidence="4">The sequence shown here is derived from an EMBL/GenBank/DDBJ whole genome shotgun (WGS) entry which is preliminary data.</text>
</comment>
<dbReference type="Gene3D" id="3.10.100.10">
    <property type="entry name" value="Mannose-Binding Protein A, subunit A"/>
    <property type="match status" value="1"/>
</dbReference>
<dbReference type="InterPro" id="IPR016186">
    <property type="entry name" value="C-type_lectin-like/link_sf"/>
</dbReference>
<reference evidence="4" key="2">
    <citation type="submission" date="2020-11" db="EMBL/GenBank/DDBJ databases">
        <authorList>
            <person name="McCartney M.A."/>
            <person name="Auch B."/>
            <person name="Kono T."/>
            <person name="Mallez S."/>
            <person name="Becker A."/>
            <person name="Gohl D.M."/>
            <person name="Silverstein K.A.T."/>
            <person name="Koren S."/>
            <person name="Bechman K.B."/>
            <person name="Herman A."/>
            <person name="Abrahante J.E."/>
            <person name="Garbe J."/>
        </authorList>
    </citation>
    <scope>NUCLEOTIDE SEQUENCE</scope>
    <source>
        <strain evidence="4">Duluth1</strain>
        <tissue evidence="4">Whole animal</tissue>
    </source>
</reference>
<dbReference type="Pfam" id="PF00059">
    <property type="entry name" value="Lectin_C"/>
    <property type="match status" value="1"/>
</dbReference>
<evidence type="ECO:0000313" key="5">
    <source>
        <dbReference type="Proteomes" id="UP000828390"/>
    </source>
</evidence>
<dbReference type="EMBL" id="JAIWYP010000008">
    <property type="protein sequence ID" value="KAH3787779.1"/>
    <property type="molecule type" value="Genomic_DNA"/>
</dbReference>
<keyword evidence="5" id="KW-1185">Reference proteome</keyword>
<dbReference type="AlphaFoldDB" id="A0A9D4EVV3"/>
<proteinExistence type="predicted"/>
<evidence type="ECO:0000256" key="2">
    <source>
        <dbReference type="SAM" id="MobiDB-lite"/>
    </source>
</evidence>
<dbReference type="InterPro" id="IPR016187">
    <property type="entry name" value="CTDL_fold"/>
</dbReference>
<feature type="domain" description="C-type lectin" evidence="3">
    <location>
        <begin position="1"/>
        <end position="51"/>
    </location>
</feature>
<feature type="compositionally biased region" description="Polar residues" evidence="2">
    <location>
        <begin position="7"/>
        <end position="22"/>
    </location>
</feature>
<dbReference type="PROSITE" id="PS00615">
    <property type="entry name" value="C_TYPE_LECTIN_1"/>
    <property type="match status" value="1"/>
</dbReference>